<dbReference type="KEGG" id="aab:A4R43_13850"/>
<evidence type="ECO:0000313" key="3">
    <source>
        <dbReference type="EMBL" id="AXB43493.1"/>
    </source>
</evidence>
<feature type="compositionally biased region" description="Low complexity" evidence="1">
    <location>
        <begin position="309"/>
        <end position="370"/>
    </location>
</feature>
<feature type="transmembrane region" description="Helical" evidence="2">
    <location>
        <begin position="12"/>
        <end position="30"/>
    </location>
</feature>
<dbReference type="PANTHER" id="PTHR24637">
    <property type="entry name" value="COLLAGEN"/>
    <property type="match status" value="1"/>
</dbReference>
<accession>A0A344L619</accession>
<protein>
    <recommendedName>
        <fullName evidence="5">Collagen-like protein</fullName>
    </recommendedName>
</protein>
<evidence type="ECO:0000313" key="4">
    <source>
        <dbReference type="Proteomes" id="UP000250434"/>
    </source>
</evidence>
<feature type="compositionally biased region" description="Low complexity" evidence="1">
    <location>
        <begin position="270"/>
        <end position="303"/>
    </location>
</feature>
<sequence length="397" mass="40569">MSQTEPKKPGKGCAWFLVALIVAGVAWGVFSEVGGAAPPDPGKFHNADTTSYSDGTRYGGGLLPAFSPAAQEELTQGLAELEKAYGICFGWSLEDGSTKKVQLGSSRGPGVAANTCPRWLETRVAVGYSTDSSESPDGVRVSAAGSPEFTKLPREDDFARLGVNGPALVEDPVGGTGHAALGLPLLMVESGALQAVPTPPPADRPTPRPLGRAGSSDFPLSTTLTLSGLGVGIVVCVVLGFWMRSRARKKNAGSAPAGPQPGQQPPGYPPRSGQQGQPPQPGQQSQPGQPGHSTQPGHQGQPGQPQPGHPGHQGQPSQPGQQGQPGQPGQSGQPGQPGQATQPGHSGQSPQSGQPSPPGQSGQPGHAGQQPGWGGQAYPQQPPYPPHPQQPWPPSGR</sequence>
<evidence type="ECO:0000256" key="1">
    <source>
        <dbReference type="SAM" id="MobiDB-lite"/>
    </source>
</evidence>
<name>A0A344L619_9PSEU</name>
<feature type="compositionally biased region" description="Pro residues" evidence="1">
    <location>
        <begin position="197"/>
        <end position="208"/>
    </location>
</feature>
<feature type="compositionally biased region" description="Pro residues" evidence="1">
    <location>
        <begin position="380"/>
        <end position="397"/>
    </location>
</feature>
<dbReference type="AlphaFoldDB" id="A0A344L619"/>
<feature type="transmembrane region" description="Helical" evidence="2">
    <location>
        <begin position="218"/>
        <end position="242"/>
    </location>
</feature>
<keyword evidence="2" id="KW-0812">Transmembrane</keyword>
<gene>
    <name evidence="3" type="ORF">A4R43_13850</name>
</gene>
<evidence type="ECO:0000256" key="2">
    <source>
        <dbReference type="SAM" id="Phobius"/>
    </source>
</evidence>
<reference evidence="3 4" key="1">
    <citation type="submission" date="2016-04" db="EMBL/GenBank/DDBJ databases">
        <title>Complete genome sequence and analysis of deep-sea sediment isolate, Amycolatopsis sp. WP1.</title>
        <authorList>
            <person name="Wang H."/>
            <person name="Chen S."/>
            <person name="Wu Q."/>
        </authorList>
    </citation>
    <scope>NUCLEOTIDE SEQUENCE [LARGE SCALE GENOMIC DNA]</scope>
    <source>
        <strain evidence="3 4">WP1</strain>
    </source>
</reference>
<dbReference type="RefSeq" id="WP_205215330.1">
    <property type="nucleotide sequence ID" value="NZ_CP015163.1"/>
</dbReference>
<keyword evidence="2" id="KW-1133">Transmembrane helix</keyword>
<feature type="region of interest" description="Disordered" evidence="1">
    <location>
        <begin position="250"/>
        <end position="397"/>
    </location>
</feature>
<feature type="region of interest" description="Disordered" evidence="1">
    <location>
        <begin position="194"/>
        <end position="216"/>
    </location>
</feature>
<dbReference type="PANTHER" id="PTHR24637:SF421">
    <property type="entry name" value="CUTICLE COLLAGEN DPY-2"/>
    <property type="match status" value="1"/>
</dbReference>
<feature type="compositionally biased region" description="Pro residues" evidence="1">
    <location>
        <begin position="258"/>
        <end position="269"/>
    </location>
</feature>
<keyword evidence="4" id="KW-1185">Reference proteome</keyword>
<organism evidence="3 4">
    <name type="scientific">Amycolatopsis albispora</name>
    <dbReference type="NCBI Taxonomy" id="1804986"/>
    <lineage>
        <taxon>Bacteria</taxon>
        <taxon>Bacillati</taxon>
        <taxon>Actinomycetota</taxon>
        <taxon>Actinomycetes</taxon>
        <taxon>Pseudonocardiales</taxon>
        <taxon>Pseudonocardiaceae</taxon>
        <taxon>Amycolatopsis</taxon>
    </lineage>
</organism>
<evidence type="ECO:0008006" key="5">
    <source>
        <dbReference type="Google" id="ProtNLM"/>
    </source>
</evidence>
<proteinExistence type="predicted"/>
<dbReference type="Proteomes" id="UP000250434">
    <property type="component" value="Chromosome"/>
</dbReference>
<dbReference type="EMBL" id="CP015163">
    <property type="protein sequence ID" value="AXB43493.1"/>
    <property type="molecule type" value="Genomic_DNA"/>
</dbReference>
<keyword evidence="2" id="KW-0472">Membrane</keyword>